<evidence type="ECO:0000259" key="2">
    <source>
        <dbReference type="Pfam" id="PF25583"/>
    </source>
</evidence>
<evidence type="ECO:0000313" key="3">
    <source>
        <dbReference type="EMBL" id="MVZ62611.1"/>
    </source>
</evidence>
<dbReference type="InterPro" id="IPR051534">
    <property type="entry name" value="CBASS_pafABC_assoc_protein"/>
</dbReference>
<dbReference type="AlphaFoldDB" id="A0A6N8L289"/>
<protein>
    <submittedName>
        <fullName evidence="3">WYL domain-containing protein</fullName>
    </submittedName>
</protein>
<dbReference type="InterPro" id="IPR026881">
    <property type="entry name" value="WYL_dom"/>
</dbReference>
<dbReference type="EMBL" id="WSQA01000007">
    <property type="protein sequence ID" value="MVZ62611.1"/>
    <property type="molecule type" value="Genomic_DNA"/>
</dbReference>
<feature type="domain" description="WYL" evidence="1">
    <location>
        <begin position="157"/>
        <end position="222"/>
    </location>
</feature>
<feature type="domain" description="WCX" evidence="2">
    <location>
        <begin position="259"/>
        <end position="329"/>
    </location>
</feature>
<organism evidence="3 4">
    <name type="scientific">Sphingobacterium humi</name>
    <dbReference type="NCBI Taxonomy" id="1796905"/>
    <lineage>
        <taxon>Bacteria</taxon>
        <taxon>Pseudomonadati</taxon>
        <taxon>Bacteroidota</taxon>
        <taxon>Sphingobacteriia</taxon>
        <taxon>Sphingobacteriales</taxon>
        <taxon>Sphingobacteriaceae</taxon>
        <taxon>Sphingobacterium</taxon>
    </lineage>
</organism>
<accession>A0A6N8L289</accession>
<sequence length="349" mass="40443">MSTNKVALIRYKTIDNCLRQTHRKWSLNDLIEKVSEALYELEGIHNGVSKRTIQADIQLMRSNKLGYNAPIIVSQRKYYQYEDPQYSISNSPISTAEMEKMREVVDVLKHLNGFAYFDEMSDMIARLEDNMLLPGGIQKQAIQMEGNTLVKGLNWITPLHKAIREEIPLLISYQSFKVNTTQDMVYYPYLLKEYRNRWYLIGKPKKINGIIALALDRIQDVQEMAKAHFVPYDGVAFDSYFEDTLGVTKTKNDRARKTIIKVHANHAPYVETKPIHNSQIILKRGEDGHIIIRLDVVFNFELERELLGFGESIEVIAPAQLRKIMHKRLNLAARQYDQMPLNISSKPQK</sequence>
<evidence type="ECO:0000259" key="1">
    <source>
        <dbReference type="Pfam" id="PF13280"/>
    </source>
</evidence>
<keyword evidence="4" id="KW-1185">Reference proteome</keyword>
<evidence type="ECO:0000313" key="4">
    <source>
        <dbReference type="Proteomes" id="UP000435036"/>
    </source>
</evidence>
<comment type="caution">
    <text evidence="3">The sequence shown here is derived from an EMBL/GenBank/DDBJ whole genome shotgun (WGS) entry which is preliminary data.</text>
</comment>
<dbReference type="Pfam" id="PF13280">
    <property type="entry name" value="WYL"/>
    <property type="match status" value="1"/>
</dbReference>
<dbReference type="Proteomes" id="UP000435036">
    <property type="component" value="Unassembled WGS sequence"/>
</dbReference>
<proteinExistence type="predicted"/>
<dbReference type="InterPro" id="IPR057727">
    <property type="entry name" value="WCX_dom"/>
</dbReference>
<dbReference type="PANTHER" id="PTHR34580">
    <property type="match status" value="1"/>
</dbReference>
<dbReference type="Pfam" id="PF25583">
    <property type="entry name" value="WCX"/>
    <property type="match status" value="1"/>
</dbReference>
<dbReference type="RefSeq" id="WP_160369336.1">
    <property type="nucleotide sequence ID" value="NZ_WSQA01000007.1"/>
</dbReference>
<dbReference type="PROSITE" id="PS52050">
    <property type="entry name" value="WYL"/>
    <property type="match status" value="1"/>
</dbReference>
<name>A0A6N8L289_9SPHI</name>
<gene>
    <name evidence="3" type="ORF">GQF63_11295</name>
</gene>
<dbReference type="PANTHER" id="PTHR34580:SF9">
    <property type="entry name" value="SLL5097 PROTEIN"/>
    <property type="match status" value="1"/>
</dbReference>
<dbReference type="OrthoDB" id="43316at2"/>
<reference evidence="3 4" key="1">
    <citation type="submission" date="2019-12" db="EMBL/GenBank/DDBJ databases">
        <authorList>
            <person name="Dong K."/>
        </authorList>
    </citation>
    <scope>NUCLEOTIDE SEQUENCE [LARGE SCALE GENOMIC DNA]</scope>
    <source>
        <strain evidence="3 4">JCM 31225</strain>
    </source>
</reference>